<evidence type="ECO:0000256" key="4">
    <source>
        <dbReference type="ARBA" id="ARBA00022475"/>
    </source>
</evidence>
<feature type="transmembrane region" description="Helical" evidence="8">
    <location>
        <begin position="58"/>
        <end position="77"/>
    </location>
</feature>
<dbReference type="Gene3D" id="1.10.3470.10">
    <property type="entry name" value="ABC transporter involved in vitamin B12 uptake, BtuC"/>
    <property type="match status" value="1"/>
</dbReference>
<feature type="transmembrane region" description="Helical" evidence="8">
    <location>
        <begin position="114"/>
        <end position="133"/>
    </location>
</feature>
<dbReference type="PANTHER" id="PTHR30472:SF65">
    <property type="entry name" value="SIDEROPHORE TRANSPORT SYSTEM PERMEASE PROTEIN YFIZ-RELATED"/>
    <property type="match status" value="1"/>
</dbReference>
<keyword evidence="7 8" id="KW-0472">Membrane</keyword>
<dbReference type="Pfam" id="PF01032">
    <property type="entry name" value="FecCD"/>
    <property type="match status" value="1"/>
</dbReference>
<evidence type="ECO:0000313" key="10">
    <source>
        <dbReference type="Proteomes" id="UP000272528"/>
    </source>
</evidence>
<comment type="similarity">
    <text evidence="2">Belongs to the binding-protein-dependent transport system permease family. FecCD subfamily.</text>
</comment>
<dbReference type="FunFam" id="1.10.3470.10:FF:000001">
    <property type="entry name" value="Vitamin B12 ABC transporter permease BtuC"/>
    <property type="match status" value="1"/>
</dbReference>
<proteinExistence type="inferred from homology"/>
<evidence type="ECO:0000256" key="7">
    <source>
        <dbReference type="ARBA" id="ARBA00023136"/>
    </source>
</evidence>
<keyword evidence="6 8" id="KW-1133">Transmembrane helix</keyword>
<evidence type="ECO:0000256" key="3">
    <source>
        <dbReference type="ARBA" id="ARBA00022448"/>
    </source>
</evidence>
<feature type="transmembrane region" description="Helical" evidence="8">
    <location>
        <begin position="233"/>
        <end position="263"/>
    </location>
</feature>
<name>A0A3Q8X4G1_9BACL</name>
<keyword evidence="5 8" id="KW-0812">Transmembrane</keyword>
<organism evidence="9 10">
    <name type="scientific">Paenibacillus albus</name>
    <dbReference type="NCBI Taxonomy" id="2495582"/>
    <lineage>
        <taxon>Bacteria</taxon>
        <taxon>Bacillati</taxon>
        <taxon>Bacillota</taxon>
        <taxon>Bacilli</taxon>
        <taxon>Bacillales</taxon>
        <taxon>Paenibacillaceae</taxon>
        <taxon>Paenibacillus</taxon>
    </lineage>
</organism>
<dbReference type="AlphaFoldDB" id="A0A3Q8X4G1"/>
<evidence type="ECO:0000256" key="6">
    <source>
        <dbReference type="ARBA" id="ARBA00022989"/>
    </source>
</evidence>
<dbReference type="SUPFAM" id="SSF81345">
    <property type="entry name" value="ABC transporter involved in vitamin B12 uptake, BtuC"/>
    <property type="match status" value="1"/>
</dbReference>
<dbReference type="OrthoDB" id="9811721at2"/>
<dbReference type="GO" id="GO:0033214">
    <property type="term" value="P:siderophore-iron import into cell"/>
    <property type="evidence" value="ECO:0007669"/>
    <property type="project" value="TreeGrafter"/>
</dbReference>
<reference evidence="10" key="1">
    <citation type="submission" date="2018-12" db="EMBL/GenBank/DDBJ databases">
        <title>Genome sequence of Peanibacillus sp.</title>
        <authorList>
            <person name="Subramani G."/>
            <person name="Srinivasan S."/>
            <person name="Kim M.K."/>
        </authorList>
    </citation>
    <scope>NUCLEOTIDE SEQUENCE [LARGE SCALE GENOMIC DNA]</scope>
    <source>
        <strain evidence="10">18JY67-1</strain>
    </source>
</reference>
<dbReference type="GO" id="GO:0005886">
    <property type="term" value="C:plasma membrane"/>
    <property type="evidence" value="ECO:0007669"/>
    <property type="project" value="UniProtKB-SubCell"/>
</dbReference>
<feature type="transmembrane region" description="Helical" evidence="8">
    <location>
        <begin position="89"/>
        <end position="108"/>
    </location>
</feature>
<keyword evidence="3" id="KW-0813">Transport</keyword>
<comment type="subcellular location">
    <subcellularLocation>
        <location evidence="1">Cell membrane</location>
        <topology evidence="1">Multi-pass membrane protein</topology>
    </subcellularLocation>
</comment>
<keyword evidence="4" id="KW-1003">Cell membrane</keyword>
<evidence type="ECO:0000256" key="1">
    <source>
        <dbReference type="ARBA" id="ARBA00004651"/>
    </source>
</evidence>
<evidence type="ECO:0000313" key="9">
    <source>
        <dbReference type="EMBL" id="AZN38724.1"/>
    </source>
</evidence>
<dbReference type="EMBL" id="CP034437">
    <property type="protein sequence ID" value="AZN38724.1"/>
    <property type="molecule type" value="Genomic_DNA"/>
</dbReference>
<protein>
    <submittedName>
        <fullName evidence="9">Iron ABC transporter permease</fullName>
    </submittedName>
</protein>
<dbReference type="Proteomes" id="UP000272528">
    <property type="component" value="Chromosome"/>
</dbReference>
<dbReference type="CDD" id="cd06550">
    <property type="entry name" value="TM_ABC_iron-siderophores_like"/>
    <property type="match status" value="1"/>
</dbReference>
<evidence type="ECO:0000256" key="2">
    <source>
        <dbReference type="ARBA" id="ARBA00007935"/>
    </source>
</evidence>
<dbReference type="InterPro" id="IPR000522">
    <property type="entry name" value="ABC_transptr_permease_BtuC"/>
</dbReference>
<dbReference type="InterPro" id="IPR037294">
    <property type="entry name" value="ABC_BtuC-like"/>
</dbReference>
<keyword evidence="10" id="KW-1185">Reference proteome</keyword>
<feature type="transmembrane region" description="Helical" evidence="8">
    <location>
        <begin position="303"/>
        <end position="321"/>
    </location>
</feature>
<dbReference type="RefSeq" id="WP_126012108.1">
    <property type="nucleotide sequence ID" value="NZ_CP034437.1"/>
</dbReference>
<feature type="transmembrane region" description="Helical" evidence="8">
    <location>
        <begin position="193"/>
        <end position="213"/>
    </location>
</feature>
<dbReference type="PANTHER" id="PTHR30472">
    <property type="entry name" value="FERRIC ENTEROBACTIN TRANSPORT SYSTEM PERMEASE PROTEIN"/>
    <property type="match status" value="1"/>
</dbReference>
<accession>A0A3Q8X4G1</accession>
<evidence type="ECO:0000256" key="5">
    <source>
        <dbReference type="ARBA" id="ARBA00022692"/>
    </source>
</evidence>
<dbReference type="KEGG" id="palb:EJC50_02815"/>
<sequence length="329" mass="34110">MRLALYLSLSLVALVIALVCSIAFGVTDIPLRVVWDSVIHGGTSNEQLIIRTTRVPRALIAGAVGASLAVAGALMQAITRNPIASPSTVGVNSGATFFIIVAGAWLGVSGLHAFTLVALIGAAISGTIVFVLGSIGRDGMTPVKVTLSGAAMAAFFASLTQGVMLTDGKMFDQILMWLVGSVAGRDMAQLAAVWPYMAVGMVIALCLPSHLNVLAMGDDIAAGLGQRTAHIKVFAAAAIILLAGGSVAAAGPIAFIGIIIPHLVRYMVGTDYRWILPYSAVYGAILLVAADLGSRYIAMPKEIPVGVMTAIIGVPFFVYIARKGRQRHG</sequence>
<dbReference type="GO" id="GO:0022857">
    <property type="term" value="F:transmembrane transporter activity"/>
    <property type="evidence" value="ECO:0007669"/>
    <property type="project" value="InterPro"/>
</dbReference>
<feature type="transmembrane region" description="Helical" evidence="8">
    <location>
        <begin position="145"/>
        <end position="164"/>
    </location>
</feature>
<evidence type="ECO:0000256" key="8">
    <source>
        <dbReference type="SAM" id="Phobius"/>
    </source>
</evidence>
<feature type="transmembrane region" description="Helical" evidence="8">
    <location>
        <begin position="275"/>
        <end position="297"/>
    </location>
</feature>
<gene>
    <name evidence="9" type="ORF">EJC50_02815</name>
</gene>